<organism evidence="5">
    <name type="scientific">Arundo donax</name>
    <name type="common">Giant reed</name>
    <name type="synonym">Donax arundinaceus</name>
    <dbReference type="NCBI Taxonomy" id="35708"/>
    <lineage>
        <taxon>Eukaryota</taxon>
        <taxon>Viridiplantae</taxon>
        <taxon>Streptophyta</taxon>
        <taxon>Embryophyta</taxon>
        <taxon>Tracheophyta</taxon>
        <taxon>Spermatophyta</taxon>
        <taxon>Magnoliopsida</taxon>
        <taxon>Liliopsida</taxon>
        <taxon>Poales</taxon>
        <taxon>Poaceae</taxon>
        <taxon>PACMAD clade</taxon>
        <taxon>Arundinoideae</taxon>
        <taxon>Arundineae</taxon>
        <taxon>Arundo</taxon>
    </lineage>
</organism>
<reference evidence="5" key="1">
    <citation type="submission" date="2014-09" db="EMBL/GenBank/DDBJ databases">
        <authorList>
            <person name="Magalhaes I.L.F."/>
            <person name="Oliveira U."/>
            <person name="Santos F.R."/>
            <person name="Vidigal T.H.D.A."/>
            <person name="Brescovit A.D."/>
            <person name="Santos A.J."/>
        </authorList>
    </citation>
    <scope>NUCLEOTIDE SEQUENCE</scope>
    <source>
        <tissue evidence="5">Shoot tissue taken approximately 20 cm above the soil surface</tissue>
    </source>
</reference>
<dbReference type="PANTHER" id="PTHR32116">
    <property type="entry name" value="GALACTURONOSYLTRANSFERASE 4-RELATED"/>
    <property type="match status" value="1"/>
</dbReference>
<keyword evidence="4" id="KW-0961">Cell wall biogenesis/degradation</keyword>
<dbReference type="GO" id="GO:0071555">
    <property type="term" value="P:cell wall organization"/>
    <property type="evidence" value="ECO:0007669"/>
    <property type="project" value="UniProtKB-KW"/>
</dbReference>
<reference evidence="5" key="2">
    <citation type="journal article" date="2015" name="Data Brief">
        <title>Shoot transcriptome of the giant reed, Arundo donax.</title>
        <authorList>
            <person name="Barrero R.A."/>
            <person name="Guerrero F.D."/>
            <person name="Moolhuijzen P."/>
            <person name="Goolsby J.A."/>
            <person name="Tidwell J."/>
            <person name="Bellgard S.E."/>
            <person name="Bellgard M.I."/>
        </authorList>
    </citation>
    <scope>NUCLEOTIDE SEQUENCE</scope>
    <source>
        <tissue evidence="5">Shoot tissue taken approximately 20 cm above the soil surface</tissue>
    </source>
</reference>
<evidence type="ECO:0000313" key="5">
    <source>
        <dbReference type="EMBL" id="JAD77727.1"/>
    </source>
</evidence>
<evidence type="ECO:0000256" key="2">
    <source>
        <dbReference type="ARBA" id="ARBA00006351"/>
    </source>
</evidence>
<name>A0A0A9D1U8_ARUDO</name>
<comment type="pathway">
    <text evidence="1 4">Glycan metabolism; pectin biosynthesis.</text>
</comment>
<keyword evidence="4" id="KW-0333">Golgi apparatus</keyword>
<dbReference type="GO" id="GO:0045489">
    <property type="term" value="P:pectin biosynthetic process"/>
    <property type="evidence" value="ECO:0007669"/>
    <property type="project" value="UniProtKB-UniPathway"/>
</dbReference>
<dbReference type="EC" id="2.4.1.-" evidence="4"/>
<keyword evidence="3 4" id="KW-0328">Glycosyltransferase</keyword>
<evidence type="ECO:0000256" key="3">
    <source>
        <dbReference type="ARBA" id="ARBA00022676"/>
    </source>
</evidence>
<keyword evidence="3 4" id="KW-0808">Transferase</keyword>
<comment type="similarity">
    <text evidence="2 4">Belongs to the glycosyltransferase 8 family.</text>
</comment>
<dbReference type="Gene3D" id="3.90.550.10">
    <property type="entry name" value="Spore Coat Polysaccharide Biosynthesis Protein SpsA, Chain A"/>
    <property type="match status" value="1"/>
</dbReference>
<dbReference type="GO" id="GO:0000139">
    <property type="term" value="C:Golgi membrane"/>
    <property type="evidence" value="ECO:0007669"/>
    <property type="project" value="UniProtKB-SubCell"/>
</dbReference>
<evidence type="ECO:0000256" key="4">
    <source>
        <dbReference type="RuleBase" id="RU362027"/>
    </source>
</evidence>
<dbReference type="GO" id="GO:0047262">
    <property type="term" value="F:polygalacturonate 4-alpha-galacturonosyltransferase activity"/>
    <property type="evidence" value="ECO:0007669"/>
    <property type="project" value="InterPro"/>
</dbReference>
<dbReference type="InterPro" id="IPR029044">
    <property type="entry name" value="Nucleotide-diphossugar_trans"/>
</dbReference>
<dbReference type="AlphaFoldDB" id="A0A0A9D1U8"/>
<accession>A0A0A9D1U8</accession>
<protein>
    <recommendedName>
        <fullName evidence="4">Hexosyltransferase</fullName>
        <ecNumber evidence="4">2.4.1.-</ecNumber>
    </recommendedName>
</protein>
<sequence length="153" mass="18056">MSKRFRTYFNFSHPVIARSLDPDECAWAYGMNIFDLAAWRKTNIRDTYHFWLKENLNSGLTLWKFGTLPPALIAFRGHVHGIDPSWHLLGLGYQEKTDIESVRRAAVIHYNGQCKPWLDIAFKNLQPFWAKHVNYSNNFVRNCHILEPQYDKE</sequence>
<dbReference type="UniPathway" id="UPA00845"/>
<dbReference type="EMBL" id="GBRH01220168">
    <property type="protein sequence ID" value="JAD77727.1"/>
    <property type="molecule type" value="Transcribed_RNA"/>
</dbReference>
<dbReference type="InterPro" id="IPR002495">
    <property type="entry name" value="Glyco_trans_8"/>
</dbReference>
<evidence type="ECO:0000256" key="1">
    <source>
        <dbReference type="ARBA" id="ARBA00004877"/>
    </source>
</evidence>
<dbReference type="Pfam" id="PF01501">
    <property type="entry name" value="Glyco_transf_8"/>
    <property type="match status" value="1"/>
</dbReference>
<proteinExistence type="inferred from homology"/>
<dbReference type="SUPFAM" id="SSF53448">
    <property type="entry name" value="Nucleotide-diphospho-sugar transferases"/>
    <property type="match status" value="1"/>
</dbReference>
<dbReference type="InterPro" id="IPR029993">
    <property type="entry name" value="GAUT"/>
</dbReference>
<dbReference type="PANTHER" id="PTHR32116:SF27">
    <property type="entry name" value="GALACTURONOSYLTRANSFERASE 13-RELATED"/>
    <property type="match status" value="1"/>
</dbReference>
<comment type="subcellular location">
    <subcellularLocation>
        <location evidence="4">Golgi apparatus membrane</location>
        <topology evidence="4">Single-pass type II membrane protein</topology>
    </subcellularLocation>
</comment>